<proteinExistence type="predicted"/>
<evidence type="ECO:0000313" key="2">
    <source>
        <dbReference type="Proteomes" id="UP001523262"/>
    </source>
</evidence>
<sequence>MDHTELETLEADMVVVGSIGLASVEKELSDSALYLMEYLMENHHIQYFFS</sequence>
<keyword evidence="2" id="KW-1185">Reference proteome</keyword>
<evidence type="ECO:0000313" key="1">
    <source>
        <dbReference type="EMBL" id="MCM2534929.1"/>
    </source>
</evidence>
<organism evidence="1 2">
    <name type="scientific">Neobacillus pocheonensis</name>
    <dbReference type="NCBI Taxonomy" id="363869"/>
    <lineage>
        <taxon>Bacteria</taxon>
        <taxon>Bacillati</taxon>
        <taxon>Bacillota</taxon>
        <taxon>Bacilli</taxon>
        <taxon>Bacillales</taxon>
        <taxon>Bacillaceae</taxon>
        <taxon>Neobacillus</taxon>
    </lineage>
</organism>
<protein>
    <submittedName>
        <fullName evidence="1">Uncharacterized protein</fullName>
    </submittedName>
</protein>
<comment type="caution">
    <text evidence="1">The sequence shown here is derived from an EMBL/GenBank/DDBJ whole genome shotgun (WGS) entry which is preliminary data.</text>
</comment>
<gene>
    <name evidence="1" type="ORF">NDK43_24530</name>
</gene>
<accession>A0ABT0WF31</accession>
<dbReference type="EMBL" id="JAMQCR010000002">
    <property type="protein sequence ID" value="MCM2534929.1"/>
    <property type="molecule type" value="Genomic_DNA"/>
</dbReference>
<dbReference type="Proteomes" id="UP001523262">
    <property type="component" value="Unassembled WGS sequence"/>
</dbReference>
<reference evidence="1 2" key="1">
    <citation type="submission" date="2022-06" db="EMBL/GenBank/DDBJ databases">
        <authorList>
            <person name="Jeon C.O."/>
        </authorList>
    </citation>
    <scope>NUCLEOTIDE SEQUENCE [LARGE SCALE GENOMIC DNA]</scope>
    <source>
        <strain evidence="1 2">KCTC 13943</strain>
    </source>
</reference>
<name>A0ABT0WF31_9BACI</name>